<dbReference type="InterPro" id="IPR036388">
    <property type="entry name" value="WH-like_DNA-bd_sf"/>
</dbReference>
<dbReference type="NCBIfam" id="NF033788">
    <property type="entry name" value="HTH_metalloreg"/>
    <property type="match status" value="1"/>
</dbReference>
<dbReference type="InterPro" id="IPR011991">
    <property type="entry name" value="ArsR-like_HTH"/>
</dbReference>
<sequence length="133" mass="15017">MDICPYTHITMLDSKVKFFKALGDETRLTILSYLLEHSYCACDFSSLTRKDQTTVSKHLKVLVEAGILKYEKQGRNIIYSIKNEEIGALLLSLGIKDVKPCCDGQQVSGVCPMCKTEHRTNTVNETVDNRVEK</sequence>
<protein>
    <submittedName>
        <fullName evidence="5">ArsR family transcriptional regulator</fullName>
    </submittedName>
</protein>
<dbReference type="InterPro" id="IPR001845">
    <property type="entry name" value="HTH_ArsR_DNA-bd_dom"/>
</dbReference>
<keyword evidence="3" id="KW-0804">Transcription</keyword>
<evidence type="ECO:0000259" key="4">
    <source>
        <dbReference type="PROSITE" id="PS50987"/>
    </source>
</evidence>
<evidence type="ECO:0000313" key="5">
    <source>
        <dbReference type="EMBL" id="BAW30399.1"/>
    </source>
</evidence>
<dbReference type="GO" id="GO:0003677">
    <property type="term" value="F:DNA binding"/>
    <property type="evidence" value="ECO:0007669"/>
    <property type="project" value="UniProtKB-KW"/>
</dbReference>
<dbReference type="GO" id="GO:0003700">
    <property type="term" value="F:DNA-binding transcription factor activity"/>
    <property type="evidence" value="ECO:0007669"/>
    <property type="project" value="InterPro"/>
</dbReference>
<dbReference type="Proteomes" id="UP000265557">
    <property type="component" value="Chromosome"/>
</dbReference>
<proteinExistence type="predicted"/>
<dbReference type="Pfam" id="PF01022">
    <property type="entry name" value="HTH_5"/>
    <property type="match status" value="1"/>
</dbReference>
<evidence type="ECO:0000256" key="2">
    <source>
        <dbReference type="ARBA" id="ARBA00023125"/>
    </source>
</evidence>
<dbReference type="EMBL" id="AP017646">
    <property type="protein sequence ID" value="BAW30399.1"/>
    <property type="molecule type" value="Genomic_DNA"/>
</dbReference>
<dbReference type="SMART" id="SM00418">
    <property type="entry name" value="HTH_ARSR"/>
    <property type="match status" value="1"/>
</dbReference>
<gene>
    <name evidence="5" type="ORF">MESMT1_2469</name>
</gene>
<dbReference type="PANTHER" id="PTHR33154">
    <property type="entry name" value="TRANSCRIPTIONAL REGULATOR, ARSR FAMILY"/>
    <property type="match status" value="1"/>
</dbReference>
<name>A0A3G9CZB8_METTE</name>
<organism evidence="5 6">
    <name type="scientific">Methanosarcina thermophila</name>
    <dbReference type="NCBI Taxonomy" id="2210"/>
    <lineage>
        <taxon>Archaea</taxon>
        <taxon>Methanobacteriati</taxon>
        <taxon>Methanobacteriota</taxon>
        <taxon>Stenosarchaea group</taxon>
        <taxon>Methanomicrobia</taxon>
        <taxon>Methanosarcinales</taxon>
        <taxon>Methanosarcinaceae</taxon>
        <taxon>Methanosarcina</taxon>
    </lineage>
</organism>
<evidence type="ECO:0000313" key="6">
    <source>
        <dbReference type="Proteomes" id="UP000265557"/>
    </source>
</evidence>
<dbReference type="AlphaFoldDB" id="A0A3G9CZB8"/>
<evidence type="ECO:0000256" key="3">
    <source>
        <dbReference type="ARBA" id="ARBA00023163"/>
    </source>
</evidence>
<dbReference type="InterPro" id="IPR051081">
    <property type="entry name" value="HTH_MetalResp_TranReg"/>
</dbReference>
<dbReference type="SUPFAM" id="SSF46785">
    <property type="entry name" value="Winged helix' DNA-binding domain"/>
    <property type="match status" value="1"/>
</dbReference>
<keyword evidence="2" id="KW-0238">DNA-binding</keyword>
<keyword evidence="1" id="KW-0805">Transcription regulation</keyword>
<dbReference type="Gene3D" id="1.10.10.10">
    <property type="entry name" value="Winged helix-like DNA-binding domain superfamily/Winged helix DNA-binding domain"/>
    <property type="match status" value="1"/>
</dbReference>
<dbReference type="PRINTS" id="PR00778">
    <property type="entry name" value="HTHARSR"/>
</dbReference>
<reference evidence="5 6" key="1">
    <citation type="submission" date="2016-09" db="EMBL/GenBank/DDBJ databases">
        <title>Complete Genome Sequence of Methanosarcina thermophila MT-1.</title>
        <authorList>
            <person name="Kouzuma A."/>
        </authorList>
    </citation>
    <scope>NUCLEOTIDE SEQUENCE [LARGE SCALE GENOMIC DNA]</scope>
    <source>
        <strain evidence="5 6">MT-1</strain>
    </source>
</reference>
<accession>A0A3G9CZB8</accession>
<dbReference type="PROSITE" id="PS50987">
    <property type="entry name" value="HTH_ARSR_2"/>
    <property type="match status" value="1"/>
</dbReference>
<feature type="domain" description="HTH arsR-type" evidence="4">
    <location>
        <begin position="7"/>
        <end position="101"/>
    </location>
</feature>
<dbReference type="InterPro" id="IPR036390">
    <property type="entry name" value="WH_DNA-bd_sf"/>
</dbReference>
<dbReference type="PANTHER" id="PTHR33154:SF36">
    <property type="entry name" value="TRANSCRIPTIONAL REGULATOR"/>
    <property type="match status" value="1"/>
</dbReference>
<evidence type="ECO:0000256" key="1">
    <source>
        <dbReference type="ARBA" id="ARBA00023015"/>
    </source>
</evidence>
<dbReference type="CDD" id="cd00090">
    <property type="entry name" value="HTH_ARSR"/>
    <property type="match status" value="1"/>
</dbReference>